<evidence type="ECO:0000313" key="4">
    <source>
        <dbReference type="Proteomes" id="UP000648352"/>
    </source>
</evidence>
<keyword evidence="1" id="KW-0732">Signal</keyword>
<dbReference type="InterPro" id="IPR036873">
    <property type="entry name" value="Rhodanese-like_dom_sf"/>
</dbReference>
<evidence type="ECO:0000256" key="1">
    <source>
        <dbReference type="SAM" id="SignalP"/>
    </source>
</evidence>
<dbReference type="PANTHER" id="PTHR43031">
    <property type="entry name" value="FAD-DEPENDENT OXIDOREDUCTASE"/>
    <property type="match status" value="1"/>
</dbReference>
<dbReference type="InterPro" id="IPR001763">
    <property type="entry name" value="Rhodanese-like_dom"/>
</dbReference>
<protein>
    <submittedName>
        <fullName evidence="3">Rhodanese-like domain-containing protein</fullName>
    </submittedName>
</protein>
<gene>
    <name evidence="3" type="ORF">H9651_02015</name>
</gene>
<dbReference type="SUPFAM" id="SSF52821">
    <property type="entry name" value="Rhodanese/Cell cycle control phosphatase"/>
    <property type="match status" value="1"/>
</dbReference>
<dbReference type="Pfam" id="PF00581">
    <property type="entry name" value="Rhodanese"/>
    <property type="match status" value="1"/>
</dbReference>
<dbReference type="EMBL" id="JACSQP010000001">
    <property type="protein sequence ID" value="MBD7956408.1"/>
    <property type="molecule type" value="Genomic_DNA"/>
</dbReference>
<keyword evidence="4" id="KW-1185">Reference proteome</keyword>
<dbReference type="SMART" id="SM00450">
    <property type="entry name" value="RHOD"/>
    <property type="match status" value="1"/>
</dbReference>
<dbReference type="RefSeq" id="WP_191717414.1">
    <property type="nucleotide sequence ID" value="NZ_JACSQP010000001.1"/>
</dbReference>
<accession>A0ABR8RYV6</accession>
<feature type="chain" id="PRO_5046383692" evidence="1">
    <location>
        <begin position="23"/>
        <end position="120"/>
    </location>
</feature>
<evidence type="ECO:0000259" key="2">
    <source>
        <dbReference type="PROSITE" id="PS50206"/>
    </source>
</evidence>
<proteinExistence type="predicted"/>
<sequence length="120" mass="12300">MSRLFPALVGAVALSLTLVGCAAPAEPVAVGDDTIIIDVRTPSEYVDGHLDGAVSYDLNGGELAASLDELDPDAEYLVYCASGNRSSQATRLMVDAGFDDVTDLGSIDAAAEATGLPVVR</sequence>
<feature type="signal peptide" evidence="1">
    <location>
        <begin position="1"/>
        <end position="22"/>
    </location>
</feature>
<comment type="caution">
    <text evidence="3">The sequence shown here is derived from an EMBL/GenBank/DDBJ whole genome shotgun (WGS) entry which is preliminary data.</text>
</comment>
<dbReference type="Gene3D" id="3.40.250.10">
    <property type="entry name" value="Rhodanese-like domain"/>
    <property type="match status" value="1"/>
</dbReference>
<dbReference type="PROSITE" id="PS51257">
    <property type="entry name" value="PROKAR_LIPOPROTEIN"/>
    <property type="match status" value="1"/>
</dbReference>
<feature type="domain" description="Rhodanese" evidence="2">
    <location>
        <begin position="30"/>
        <end position="119"/>
    </location>
</feature>
<reference evidence="3 4" key="1">
    <citation type="submission" date="2020-08" db="EMBL/GenBank/DDBJ databases">
        <title>A Genomic Blueprint of the Chicken Gut Microbiome.</title>
        <authorList>
            <person name="Gilroy R."/>
            <person name="Ravi A."/>
            <person name="Getino M."/>
            <person name="Pursley I."/>
            <person name="Horton D.L."/>
            <person name="Alikhan N.-F."/>
            <person name="Baker D."/>
            <person name="Gharbi K."/>
            <person name="Hall N."/>
            <person name="Watson M."/>
            <person name="Adriaenssens E.M."/>
            <person name="Foster-Nyarko E."/>
            <person name="Jarju S."/>
            <person name="Secka A."/>
            <person name="Antonio M."/>
            <person name="Oren A."/>
            <person name="Chaudhuri R."/>
            <person name="La Ragione R.M."/>
            <person name="Hildebrand F."/>
            <person name="Pallen M.J."/>
        </authorList>
    </citation>
    <scope>NUCLEOTIDE SEQUENCE [LARGE SCALE GENOMIC DNA]</scope>
    <source>
        <strain evidence="3 4">Sa4CUA7</strain>
    </source>
</reference>
<dbReference type="InterPro" id="IPR050229">
    <property type="entry name" value="GlpE_sulfurtransferase"/>
</dbReference>
<organism evidence="3 4">
    <name type="scientific">Microbacterium pullorum</name>
    <dbReference type="NCBI Taxonomy" id="2762236"/>
    <lineage>
        <taxon>Bacteria</taxon>
        <taxon>Bacillati</taxon>
        <taxon>Actinomycetota</taxon>
        <taxon>Actinomycetes</taxon>
        <taxon>Micrococcales</taxon>
        <taxon>Microbacteriaceae</taxon>
        <taxon>Microbacterium</taxon>
    </lineage>
</organism>
<dbReference type="PANTHER" id="PTHR43031:SF1">
    <property type="entry name" value="PYRIDINE NUCLEOTIDE-DISULPHIDE OXIDOREDUCTASE"/>
    <property type="match status" value="1"/>
</dbReference>
<dbReference type="Proteomes" id="UP000648352">
    <property type="component" value="Unassembled WGS sequence"/>
</dbReference>
<name>A0ABR8RYV6_9MICO</name>
<dbReference type="PROSITE" id="PS50206">
    <property type="entry name" value="RHODANESE_3"/>
    <property type="match status" value="1"/>
</dbReference>
<evidence type="ECO:0000313" key="3">
    <source>
        <dbReference type="EMBL" id="MBD7956408.1"/>
    </source>
</evidence>
<dbReference type="CDD" id="cd00158">
    <property type="entry name" value="RHOD"/>
    <property type="match status" value="1"/>
</dbReference>